<dbReference type="EMBL" id="CAJVPW010045078">
    <property type="protein sequence ID" value="CAG8755234.1"/>
    <property type="molecule type" value="Genomic_DNA"/>
</dbReference>
<feature type="non-terminal residue" evidence="1">
    <location>
        <position position="1"/>
    </location>
</feature>
<name>A0ACA9QJE1_9GLOM</name>
<reference evidence="1" key="1">
    <citation type="submission" date="2021-06" db="EMBL/GenBank/DDBJ databases">
        <authorList>
            <person name="Kallberg Y."/>
            <person name="Tangrot J."/>
            <person name="Rosling A."/>
        </authorList>
    </citation>
    <scope>NUCLEOTIDE SEQUENCE</scope>
    <source>
        <strain evidence="1">28 12/20/2015</strain>
    </source>
</reference>
<protein>
    <submittedName>
        <fullName evidence="1">10044_t:CDS:1</fullName>
    </submittedName>
</protein>
<dbReference type="Proteomes" id="UP000789366">
    <property type="component" value="Unassembled WGS sequence"/>
</dbReference>
<gene>
    <name evidence="1" type="ORF">SPELUC_LOCUS14760</name>
</gene>
<evidence type="ECO:0000313" key="2">
    <source>
        <dbReference type="Proteomes" id="UP000789366"/>
    </source>
</evidence>
<accession>A0ACA9QJE1</accession>
<organism evidence="1 2">
    <name type="scientific">Cetraspora pellucida</name>
    <dbReference type="NCBI Taxonomy" id="1433469"/>
    <lineage>
        <taxon>Eukaryota</taxon>
        <taxon>Fungi</taxon>
        <taxon>Fungi incertae sedis</taxon>
        <taxon>Mucoromycota</taxon>
        <taxon>Glomeromycotina</taxon>
        <taxon>Glomeromycetes</taxon>
        <taxon>Diversisporales</taxon>
        <taxon>Gigasporaceae</taxon>
        <taxon>Cetraspora</taxon>
    </lineage>
</organism>
<keyword evidence="2" id="KW-1185">Reference proteome</keyword>
<comment type="caution">
    <text evidence="1">The sequence shown here is derived from an EMBL/GenBank/DDBJ whole genome shotgun (WGS) entry which is preliminary data.</text>
</comment>
<proteinExistence type="predicted"/>
<evidence type="ECO:0000313" key="1">
    <source>
        <dbReference type="EMBL" id="CAG8755234.1"/>
    </source>
</evidence>
<sequence length="43" mass="4949">EEIRYPELAIAAIAKNRISKEIGLLRSKNLAKPAYKKIYKYLA</sequence>